<organism evidence="2 3">
    <name type="scientific">Ancylostoma ceylanicum</name>
    <dbReference type="NCBI Taxonomy" id="53326"/>
    <lineage>
        <taxon>Eukaryota</taxon>
        <taxon>Metazoa</taxon>
        <taxon>Ecdysozoa</taxon>
        <taxon>Nematoda</taxon>
        <taxon>Chromadorea</taxon>
        <taxon>Rhabditida</taxon>
        <taxon>Rhabditina</taxon>
        <taxon>Rhabditomorpha</taxon>
        <taxon>Strongyloidea</taxon>
        <taxon>Ancylostomatidae</taxon>
        <taxon>Ancylostomatinae</taxon>
        <taxon>Ancylostoma</taxon>
    </lineage>
</organism>
<dbReference type="EMBL" id="JARK01001338">
    <property type="protein sequence ID" value="EYC32636.1"/>
    <property type="molecule type" value="Genomic_DNA"/>
</dbReference>
<dbReference type="Proteomes" id="UP000024635">
    <property type="component" value="Unassembled WGS sequence"/>
</dbReference>
<accession>A0A016VZ91</accession>
<dbReference type="AlphaFoldDB" id="A0A016VZ91"/>
<name>A0A016VZ91_9BILA</name>
<protein>
    <submittedName>
        <fullName evidence="2">Uncharacterized protein</fullName>
    </submittedName>
</protein>
<gene>
    <name evidence="2" type="primary">Acey_s0002.g1008</name>
    <name evidence="2" type="ORF">Y032_0002g1008</name>
</gene>
<evidence type="ECO:0000313" key="3">
    <source>
        <dbReference type="Proteomes" id="UP000024635"/>
    </source>
</evidence>
<reference evidence="3" key="1">
    <citation type="journal article" date="2015" name="Nat. Genet.">
        <title>The genome and transcriptome of the zoonotic hookworm Ancylostoma ceylanicum identify infection-specific gene families.</title>
        <authorList>
            <person name="Schwarz E.M."/>
            <person name="Hu Y."/>
            <person name="Antoshechkin I."/>
            <person name="Miller M.M."/>
            <person name="Sternberg P.W."/>
            <person name="Aroian R.V."/>
        </authorList>
    </citation>
    <scope>NUCLEOTIDE SEQUENCE</scope>
    <source>
        <strain evidence="3">HY135</strain>
    </source>
</reference>
<proteinExistence type="predicted"/>
<sequence length="92" mass="10624">MASVSYRFTKSQERETEDVEKLLGMNDKYDQLLMDRKKVTNTSTQQNIPKEEFDHSPIPSTQFIYGPIQLIIEETVTALMRMEANKATPPND</sequence>
<comment type="caution">
    <text evidence="2">The sequence shown here is derived from an EMBL/GenBank/DDBJ whole genome shotgun (WGS) entry which is preliminary data.</text>
</comment>
<evidence type="ECO:0000256" key="1">
    <source>
        <dbReference type="SAM" id="MobiDB-lite"/>
    </source>
</evidence>
<keyword evidence="3" id="KW-1185">Reference proteome</keyword>
<evidence type="ECO:0000313" key="2">
    <source>
        <dbReference type="EMBL" id="EYC32636.1"/>
    </source>
</evidence>
<feature type="region of interest" description="Disordered" evidence="1">
    <location>
        <begin position="40"/>
        <end position="59"/>
    </location>
</feature>